<dbReference type="InterPro" id="IPR010998">
    <property type="entry name" value="Integrase_recombinase_N"/>
</dbReference>
<dbReference type="Gene3D" id="1.10.443.10">
    <property type="entry name" value="Intergrase catalytic core"/>
    <property type="match status" value="1"/>
</dbReference>
<dbReference type="InterPro" id="IPR013762">
    <property type="entry name" value="Integrase-like_cat_sf"/>
</dbReference>
<comment type="caution">
    <text evidence="3">The sequence shown here is derived from an EMBL/GenBank/DDBJ whole genome shotgun (WGS) entry which is preliminary data.</text>
</comment>
<reference evidence="3" key="2">
    <citation type="journal article" date="2023" name="Science">
        <title>Genomic signatures of disease resistance in endangered staghorn corals.</title>
        <authorList>
            <person name="Vollmer S.V."/>
            <person name="Selwyn J.D."/>
            <person name="Despard B.A."/>
            <person name="Roesel C.L."/>
        </authorList>
    </citation>
    <scope>NUCLEOTIDE SEQUENCE</scope>
    <source>
        <strain evidence="3">K2</strain>
    </source>
</reference>
<sequence length="215" mass="24461">MKRVKSYWRCTLGKDTMDMLMRVKIEGPKKQADYRPRAAVNSIARFKNVNNHIASFRFMLEFPSIQVSGMLLRSQVPMYLLERTRSASTINTAFYAINWAHKLAGLESPTDHPTVLLIEEGAVRTCSQKCNRKEPLEPDHLKGLASQTNFEDLLPLRSLVLYVLSFCGFLRSAKILELHHNSISFKNDHMEISIVKSKTDQLSEGGVQLSSVYTI</sequence>
<dbReference type="Proteomes" id="UP001249851">
    <property type="component" value="Unassembled WGS sequence"/>
</dbReference>
<evidence type="ECO:0000256" key="1">
    <source>
        <dbReference type="ARBA" id="ARBA00023125"/>
    </source>
</evidence>
<dbReference type="SUPFAM" id="SSF56349">
    <property type="entry name" value="DNA breaking-rejoining enzymes"/>
    <property type="match status" value="1"/>
</dbReference>
<dbReference type="GO" id="GO:0003677">
    <property type="term" value="F:DNA binding"/>
    <property type="evidence" value="ECO:0007669"/>
    <property type="project" value="UniProtKB-KW"/>
</dbReference>
<keyword evidence="4" id="KW-1185">Reference proteome</keyword>
<keyword evidence="2" id="KW-0233">DNA recombination</keyword>
<accession>A0AAD9UWW9</accession>
<dbReference type="SUPFAM" id="SSF47823">
    <property type="entry name" value="lambda integrase-like, N-terminal domain"/>
    <property type="match status" value="1"/>
</dbReference>
<dbReference type="PANTHER" id="PTHR34605">
    <property type="entry name" value="PHAGE_INTEGRASE DOMAIN-CONTAINING PROTEIN"/>
    <property type="match status" value="1"/>
</dbReference>
<protein>
    <submittedName>
        <fullName evidence="3">Uncharacterized protein</fullName>
    </submittedName>
</protein>
<dbReference type="GO" id="GO:0015074">
    <property type="term" value="P:DNA integration"/>
    <property type="evidence" value="ECO:0007669"/>
    <property type="project" value="InterPro"/>
</dbReference>
<keyword evidence="1" id="KW-0238">DNA-binding</keyword>
<dbReference type="InterPro" id="IPR052925">
    <property type="entry name" value="Phage_Integrase-like_Recomb"/>
</dbReference>
<evidence type="ECO:0000313" key="3">
    <source>
        <dbReference type="EMBL" id="KAK2553009.1"/>
    </source>
</evidence>
<dbReference type="InterPro" id="IPR011010">
    <property type="entry name" value="DNA_brk_join_enz"/>
</dbReference>
<dbReference type="AlphaFoldDB" id="A0AAD9UWW9"/>
<evidence type="ECO:0000313" key="4">
    <source>
        <dbReference type="Proteomes" id="UP001249851"/>
    </source>
</evidence>
<organism evidence="3 4">
    <name type="scientific">Acropora cervicornis</name>
    <name type="common">Staghorn coral</name>
    <dbReference type="NCBI Taxonomy" id="6130"/>
    <lineage>
        <taxon>Eukaryota</taxon>
        <taxon>Metazoa</taxon>
        <taxon>Cnidaria</taxon>
        <taxon>Anthozoa</taxon>
        <taxon>Hexacorallia</taxon>
        <taxon>Scleractinia</taxon>
        <taxon>Astrocoeniina</taxon>
        <taxon>Acroporidae</taxon>
        <taxon>Acropora</taxon>
    </lineage>
</organism>
<reference evidence="3" key="1">
    <citation type="journal article" date="2023" name="G3 (Bethesda)">
        <title>Whole genome assembly and annotation of the endangered Caribbean coral Acropora cervicornis.</title>
        <authorList>
            <person name="Selwyn J.D."/>
            <person name="Vollmer S.V."/>
        </authorList>
    </citation>
    <scope>NUCLEOTIDE SEQUENCE</scope>
    <source>
        <strain evidence="3">K2</strain>
    </source>
</reference>
<proteinExistence type="predicted"/>
<dbReference type="Gene3D" id="1.10.150.130">
    <property type="match status" value="1"/>
</dbReference>
<evidence type="ECO:0000256" key="2">
    <source>
        <dbReference type="ARBA" id="ARBA00023172"/>
    </source>
</evidence>
<dbReference type="GO" id="GO:0006310">
    <property type="term" value="P:DNA recombination"/>
    <property type="evidence" value="ECO:0007669"/>
    <property type="project" value="UniProtKB-KW"/>
</dbReference>
<name>A0AAD9UWW9_ACRCE</name>
<dbReference type="EMBL" id="JARQWQ010000081">
    <property type="protein sequence ID" value="KAK2553009.1"/>
    <property type="molecule type" value="Genomic_DNA"/>
</dbReference>
<dbReference type="PANTHER" id="PTHR34605:SF6">
    <property type="entry name" value="TYR RECOMBINASE DOMAIN-CONTAINING PROTEIN"/>
    <property type="match status" value="1"/>
</dbReference>
<gene>
    <name evidence="3" type="ORF">P5673_025727</name>
</gene>